<keyword evidence="5" id="KW-1185">Reference proteome</keyword>
<dbReference type="EMBL" id="FORX01000017">
    <property type="protein sequence ID" value="SFK23149.1"/>
    <property type="molecule type" value="Genomic_DNA"/>
</dbReference>
<dbReference type="OrthoDB" id="9801841at2"/>
<evidence type="ECO:0000313" key="4">
    <source>
        <dbReference type="EMBL" id="SFK23149.1"/>
    </source>
</evidence>
<proteinExistence type="predicted"/>
<evidence type="ECO:0000256" key="3">
    <source>
        <dbReference type="PROSITE-ProRule" id="PRU00339"/>
    </source>
</evidence>
<dbReference type="PANTHER" id="PTHR45641">
    <property type="entry name" value="TETRATRICOPEPTIDE REPEAT PROTEIN (AFU_ORTHOLOGUE AFUA_6G03870)"/>
    <property type="match status" value="1"/>
</dbReference>
<dbReference type="STRING" id="52560.SAMN04488082_11789"/>
<dbReference type="PRINTS" id="PR00381">
    <property type="entry name" value="KINESINLIGHT"/>
</dbReference>
<feature type="non-terminal residue" evidence="4">
    <location>
        <position position="109"/>
    </location>
</feature>
<name>A0A1I3XV44_9BACT</name>
<dbReference type="SMART" id="SM00028">
    <property type="entry name" value="TPR"/>
    <property type="match status" value="2"/>
</dbReference>
<dbReference type="InterPro" id="IPR011990">
    <property type="entry name" value="TPR-like_helical_dom_sf"/>
</dbReference>
<organism evidence="4 5">
    <name type="scientific">Desulfomicrobium apsheronum</name>
    <dbReference type="NCBI Taxonomy" id="52560"/>
    <lineage>
        <taxon>Bacteria</taxon>
        <taxon>Pseudomonadati</taxon>
        <taxon>Thermodesulfobacteriota</taxon>
        <taxon>Desulfovibrionia</taxon>
        <taxon>Desulfovibrionales</taxon>
        <taxon>Desulfomicrobiaceae</taxon>
        <taxon>Desulfomicrobium</taxon>
    </lineage>
</organism>
<dbReference type="PROSITE" id="PS50005">
    <property type="entry name" value="TPR"/>
    <property type="match status" value="1"/>
</dbReference>
<keyword evidence="1" id="KW-0677">Repeat</keyword>
<dbReference type="Gene3D" id="1.25.40.10">
    <property type="entry name" value="Tetratricopeptide repeat domain"/>
    <property type="match status" value="1"/>
</dbReference>
<evidence type="ECO:0000256" key="1">
    <source>
        <dbReference type="ARBA" id="ARBA00022737"/>
    </source>
</evidence>
<dbReference type="SUPFAM" id="SSF48452">
    <property type="entry name" value="TPR-like"/>
    <property type="match status" value="1"/>
</dbReference>
<feature type="repeat" description="TPR" evidence="3">
    <location>
        <begin position="67"/>
        <end position="100"/>
    </location>
</feature>
<evidence type="ECO:0000256" key="2">
    <source>
        <dbReference type="ARBA" id="ARBA00022803"/>
    </source>
</evidence>
<keyword evidence="2 3" id="KW-0802">TPR repeat</keyword>
<protein>
    <submittedName>
        <fullName evidence="4">Tetratricopeptide repeat-containing protein</fullName>
    </submittedName>
</protein>
<sequence>MGADTELNPSMERLSAKICGYKGVVANLINKGQCYYKQGDYAQAESHYKCSLAILEEALGPDHPDVARSLYHLGLLYKTQRDYSQAEPFFKRSLAIREKALGPDHPDVA</sequence>
<dbReference type="PANTHER" id="PTHR45641:SF19">
    <property type="entry name" value="NEPHROCYSTIN-3"/>
    <property type="match status" value="1"/>
</dbReference>
<dbReference type="Pfam" id="PF13424">
    <property type="entry name" value="TPR_12"/>
    <property type="match status" value="1"/>
</dbReference>
<dbReference type="RefSeq" id="WP_143075656.1">
    <property type="nucleotide sequence ID" value="NZ_FORX01000017.1"/>
</dbReference>
<evidence type="ECO:0000313" key="5">
    <source>
        <dbReference type="Proteomes" id="UP000198635"/>
    </source>
</evidence>
<reference evidence="5" key="1">
    <citation type="submission" date="2016-10" db="EMBL/GenBank/DDBJ databases">
        <authorList>
            <person name="Varghese N."/>
            <person name="Submissions S."/>
        </authorList>
    </citation>
    <scope>NUCLEOTIDE SEQUENCE [LARGE SCALE GENOMIC DNA]</scope>
    <source>
        <strain evidence="5">DSM 5918</strain>
    </source>
</reference>
<gene>
    <name evidence="4" type="ORF">SAMN04488082_11789</name>
</gene>
<dbReference type="AlphaFoldDB" id="A0A1I3XV44"/>
<dbReference type="InterPro" id="IPR019734">
    <property type="entry name" value="TPR_rpt"/>
</dbReference>
<dbReference type="Proteomes" id="UP000198635">
    <property type="component" value="Unassembled WGS sequence"/>
</dbReference>
<accession>A0A1I3XV44</accession>